<keyword evidence="4" id="KW-0158">Chromosome</keyword>
<feature type="domain" description="INTS8 TPR repeats" evidence="6">
    <location>
        <begin position="400"/>
        <end position="874"/>
    </location>
</feature>
<protein>
    <recommendedName>
        <fullName evidence="6">INTS8 TPR repeats domain-containing protein</fullName>
    </recommendedName>
</protein>
<dbReference type="GO" id="GO:0032039">
    <property type="term" value="C:integrator complex"/>
    <property type="evidence" value="ECO:0007669"/>
    <property type="project" value="TreeGrafter"/>
</dbReference>
<dbReference type="InterPro" id="IPR038751">
    <property type="entry name" value="INTS8"/>
</dbReference>
<dbReference type="EMBL" id="CAJVCH010555374">
    <property type="protein sequence ID" value="CAG7830328.1"/>
    <property type="molecule type" value="Genomic_DNA"/>
</dbReference>
<evidence type="ECO:0000256" key="1">
    <source>
        <dbReference type="ARBA" id="ARBA00004123"/>
    </source>
</evidence>
<evidence type="ECO:0000313" key="8">
    <source>
        <dbReference type="Proteomes" id="UP000708208"/>
    </source>
</evidence>
<dbReference type="PANTHER" id="PTHR13350">
    <property type="entry name" value="INTEGRATOR COMPLEX SUBUNIT 8"/>
    <property type="match status" value="1"/>
</dbReference>
<evidence type="ECO:0000313" key="7">
    <source>
        <dbReference type="EMBL" id="CAG7830328.1"/>
    </source>
</evidence>
<sequence>TESDPTSEEEQVKNEEVEELTLKDKEVEISQKFPLNRIHPLLRTSSMESNTELSWLDFILNRSLLVKHLQKPDPDPSPNTLISQFLLNADKWTEAPSDPNLVEPTDSLLKASRSLKNRTLKLMAIQVAAHLDWDLDSLAKLQIGLQNFLMNHILALSEESKNDKFLHCLYHRWVLRTIQSNKVTRVHFRPLNPMVLQGPDPVQIAETIVKTLNPETSVKFLLDALESTSKKSILIPSVDTFAGTVPNWSLGNEINVEAFKSMIHVDLGVYLLYEGKNDEAKKHFKAQNLPVENFPYFKISEAKLDGFLASVGLKKVERKPILLPNLVQSTTLEISKWLQLGHWEKIEGVFQKELEDGVDMEIQELDSDEELLPLDPNKIPVDPDPLVGQEQLEMFNLVRKLFMEWELPLPLQHAIEKVPAGALKDFVQVLVAKSKQHYNLKNFSQARQALDVAKKELDDSLLQGVNAWGFNQYNVRKLGQMLDWEVLLIDITELFSTWTPASPNTNQDLVKRCRECIRFMEDPSSEVNPRSEIVEFILMAFINLGEFKFVIKFEDSRKRWPFVEFLGLLARACRDVTEKKDVSPNYRELWSTVLPVCMNSTGAKLPRVGKEGILPNKSSLLWVLDRACSLTVISLFVSLLSRLHNHILDDVALLIQADLLHVWPNIIDDVTITTGSSIELKSRISGSSKLNIHQVQDFLFHLLQLALIRSEETLWLKCLGDVHLASGSPALAMKSYVEYLAISTDFFEKTVCPCWGDNALFRKMIKCCEGLQCFTQAMLLCQFLTDVDYNVAFGMAQEKVSSDASDSLYGFIWDLTILEFLVNLHTKRNETKKRQEAVKLLGLLELNSNNNEEIQREAMILRKSQFMRTLARMYIFV</sequence>
<comment type="caution">
    <text evidence="7">The sequence shown here is derived from an EMBL/GenBank/DDBJ whole genome shotgun (WGS) entry which is preliminary data.</text>
</comment>
<evidence type="ECO:0000256" key="4">
    <source>
        <dbReference type="ARBA" id="ARBA00022454"/>
    </source>
</evidence>
<organism evidence="7 8">
    <name type="scientific">Allacma fusca</name>
    <dbReference type="NCBI Taxonomy" id="39272"/>
    <lineage>
        <taxon>Eukaryota</taxon>
        <taxon>Metazoa</taxon>
        <taxon>Ecdysozoa</taxon>
        <taxon>Arthropoda</taxon>
        <taxon>Hexapoda</taxon>
        <taxon>Collembola</taxon>
        <taxon>Symphypleona</taxon>
        <taxon>Sminthuridae</taxon>
        <taxon>Allacma</taxon>
    </lineage>
</organism>
<reference evidence="7" key="1">
    <citation type="submission" date="2021-06" db="EMBL/GenBank/DDBJ databases">
        <authorList>
            <person name="Hodson N. C."/>
            <person name="Mongue J. A."/>
            <person name="Jaron S. K."/>
        </authorList>
    </citation>
    <scope>NUCLEOTIDE SEQUENCE</scope>
</reference>
<gene>
    <name evidence="7" type="ORF">AFUS01_LOCUS40139</name>
</gene>
<feature type="non-terminal residue" evidence="7">
    <location>
        <position position="1"/>
    </location>
</feature>
<dbReference type="InterPro" id="IPR057980">
    <property type="entry name" value="TPR_INTS8"/>
</dbReference>
<dbReference type="OrthoDB" id="64340at2759"/>
<keyword evidence="5" id="KW-0539">Nucleus</keyword>
<dbReference type="AlphaFoldDB" id="A0A8J2L814"/>
<keyword evidence="8" id="KW-1185">Reference proteome</keyword>
<comment type="similarity">
    <text evidence="3">Belongs to the Integrator subunit 8 family.</text>
</comment>
<evidence type="ECO:0000256" key="2">
    <source>
        <dbReference type="ARBA" id="ARBA00004286"/>
    </source>
</evidence>
<dbReference type="Pfam" id="PF25756">
    <property type="entry name" value="TPR_INTS8"/>
    <property type="match status" value="1"/>
</dbReference>
<evidence type="ECO:0000256" key="3">
    <source>
        <dbReference type="ARBA" id="ARBA00007147"/>
    </source>
</evidence>
<proteinExistence type="inferred from homology"/>
<dbReference type="GO" id="GO:0034472">
    <property type="term" value="P:snRNA 3'-end processing"/>
    <property type="evidence" value="ECO:0007669"/>
    <property type="project" value="InterPro"/>
</dbReference>
<accession>A0A8J2L814</accession>
<evidence type="ECO:0000256" key="5">
    <source>
        <dbReference type="ARBA" id="ARBA00023242"/>
    </source>
</evidence>
<name>A0A8J2L814_9HEXA</name>
<dbReference type="GO" id="GO:0005694">
    <property type="term" value="C:chromosome"/>
    <property type="evidence" value="ECO:0007669"/>
    <property type="project" value="UniProtKB-SubCell"/>
</dbReference>
<dbReference type="PANTHER" id="PTHR13350:SF1">
    <property type="entry name" value="INTEGRATOR COMPLEX SUBUNIT 8"/>
    <property type="match status" value="1"/>
</dbReference>
<evidence type="ECO:0000259" key="6">
    <source>
        <dbReference type="Pfam" id="PF25756"/>
    </source>
</evidence>
<comment type="subcellular location">
    <subcellularLocation>
        <location evidence="2">Chromosome</location>
    </subcellularLocation>
    <subcellularLocation>
        <location evidence="1">Nucleus</location>
    </subcellularLocation>
</comment>
<dbReference type="Proteomes" id="UP000708208">
    <property type="component" value="Unassembled WGS sequence"/>
</dbReference>